<dbReference type="KEGG" id="gca:Galf_1427"/>
<dbReference type="EMBL" id="CP002159">
    <property type="protein sequence ID" value="ADL55450.1"/>
    <property type="molecule type" value="Genomic_DNA"/>
</dbReference>
<dbReference type="Gene3D" id="1.25.40.10">
    <property type="entry name" value="Tetratricopeptide repeat domain"/>
    <property type="match status" value="1"/>
</dbReference>
<organism evidence="1 2">
    <name type="scientific">Gallionella capsiferriformans (strain ES-2)</name>
    <name type="common">Gallionella ferruginea capsiferriformans (strain ES-2)</name>
    <dbReference type="NCBI Taxonomy" id="395494"/>
    <lineage>
        <taxon>Bacteria</taxon>
        <taxon>Pseudomonadati</taxon>
        <taxon>Pseudomonadota</taxon>
        <taxon>Betaproteobacteria</taxon>
        <taxon>Nitrosomonadales</taxon>
        <taxon>Gallionellaceae</taxon>
        <taxon>Gallionella</taxon>
    </lineage>
</organism>
<dbReference type="STRING" id="395494.Galf_1427"/>
<name>D9SG03_GALCS</name>
<dbReference type="SUPFAM" id="SSF48452">
    <property type="entry name" value="TPR-like"/>
    <property type="match status" value="1"/>
</dbReference>
<dbReference type="Proteomes" id="UP000001235">
    <property type="component" value="Chromosome"/>
</dbReference>
<dbReference type="InterPro" id="IPR011990">
    <property type="entry name" value="TPR-like_helical_dom_sf"/>
</dbReference>
<sequence length="834" mass="93156">MISINDLEFINRGTELALLKNYLLRERGAMPAAIIIRSPPGVGKSRLTDQLSLSSGVADLAFCIVDPEIQGNTGSARLHDGFFIQRCAERLDSMAASADVPWATLKKFLKSRKLKTAREKKRSDLIDELPSPRSVYKIALDYASRLFSFGNFSSEKLLSSDSSDAVRICEEYAESILESYSIALVIREAQYCDHRSLRALVRWTESVHRLDLLIEYTSHNCEFEHGHQKLLYPLTALGRYFYVLDLVRLDAGHLEHLIRMNVRSDFAIEAKTYMSWNGNLRSLIEMQFQVLVGHKIASPQQVGEVLCDLTKTLETHIASLSPLLRIILATCSAHVESIAGSVLVDTVVSISPATSPLLLERALSELIETHRFIIVRDGTYRIHNETVADALHGVAEIQPLLAAAEKALREYYSKLVFDSKFEGIGMAAAVRQFFRLCARTKDVVGLFRATEALSKEIAGAQDPCLYVEVISSAVIADSNLYAESNDGLLRWAALLAYDVGNFVQTDKLLSRVLSPDAMSLAMHACALSETGGHDQALQIAEELRQRATQDDTRLVADLLEGLIAGCRGDQEHARFRLLTAINNPSYANSPLLGYAYRFFESIEGYAGCIDYLNRSIAWFGKFGLQRSKALSQAATAVLTARMGKIAEARLMIGEAAQILEAKPSSRHLLLNNMAAVDLLSDEPEPDTCKQLLGEALRYVRDDFSEVTILSNLSLAHWVANEFEQAQDCVEKILQILGDHDFADQEIYWPLCFNAALVIKDAGFPARAQELLKLPSERVQLPKMNQEYWAFRYGENVLLENQYCFLASRPYHPLYLSTWLIESDGLSLLKQEPLQ</sequence>
<gene>
    <name evidence="1" type="ordered locus">Galf_1427</name>
</gene>
<protein>
    <submittedName>
        <fullName evidence="1">Uncharacterized protein</fullName>
    </submittedName>
</protein>
<dbReference type="AlphaFoldDB" id="D9SG03"/>
<evidence type="ECO:0000313" key="2">
    <source>
        <dbReference type="Proteomes" id="UP000001235"/>
    </source>
</evidence>
<proteinExistence type="predicted"/>
<reference evidence="1 2" key="1">
    <citation type="submission" date="2010-08" db="EMBL/GenBank/DDBJ databases">
        <title>Complete sequence of Gallionella capsiferriformans ES-2.</title>
        <authorList>
            <consortium name="US DOE Joint Genome Institute"/>
            <person name="Lucas S."/>
            <person name="Copeland A."/>
            <person name="Lapidus A."/>
            <person name="Cheng J.-F."/>
            <person name="Bruce D."/>
            <person name="Goodwin L."/>
            <person name="Pitluck S."/>
            <person name="Chertkov O."/>
            <person name="Davenport K.W."/>
            <person name="Detter J.C."/>
            <person name="Han C."/>
            <person name="Tapia R."/>
            <person name="Land M."/>
            <person name="Hauser L."/>
            <person name="Chang Y.-J."/>
            <person name="Jeffries C."/>
            <person name="Kyrpides N."/>
            <person name="Ivanova N."/>
            <person name="Mikhailova N."/>
            <person name="Shelobolina E.S."/>
            <person name="Picardal F."/>
            <person name="Roden E."/>
            <person name="Emerson D."/>
            <person name="Woyke T."/>
        </authorList>
    </citation>
    <scope>NUCLEOTIDE SEQUENCE [LARGE SCALE GENOMIC DNA]</scope>
    <source>
        <strain evidence="1 2">ES-2</strain>
    </source>
</reference>
<evidence type="ECO:0000313" key="1">
    <source>
        <dbReference type="EMBL" id="ADL55450.1"/>
    </source>
</evidence>
<accession>D9SG03</accession>
<dbReference type="HOGENOM" id="CLU_340336_0_0_4"/>
<keyword evidence="2" id="KW-1185">Reference proteome</keyword>